<evidence type="ECO:0000313" key="3">
    <source>
        <dbReference type="Proteomes" id="UP001392437"/>
    </source>
</evidence>
<keyword evidence="3" id="KW-1185">Reference proteome</keyword>
<dbReference type="EMBL" id="JAQQWP010000008">
    <property type="protein sequence ID" value="KAK8105598.1"/>
    <property type="molecule type" value="Genomic_DNA"/>
</dbReference>
<dbReference type="AlphaFoldDB" id="A0AAW0QM43"/>
<organism evidence="2 3">
    <name type="scientific">Apiospora kogelbergensis</name>
    <dbReference type="NCBI Taxonomy" id="1337665"/>
    <lineage>
        <taxon>Eukaryota</taxon>
        <taxon>Fungi</taxon>
        <taxon>Dikarya</taxon>
        <taxon>Ascomycota</taxon>
        <taxon>Pezizomycotina</taxon>
        <taxon>Sordariomycetes</taxon>
        <taxon>Xylariomycetidae</taxon>
        <taxon>Amphisphaeriales</taxon>
        <taxon>Apiosporaceae</taxon>
        <taxon>Apiospora</taxon>
    </lineage>
</organism>
<comment type="caution">
    <text evidence="2">The sequence shown here is derived from an EMBL/GenBank/DDBJ whole genome shotgun (WGS) entry which is preliminary data.</text>
</comment>
<evidence type="ECO:0000256" key="1">
    <source>
        <dbReference type="SAM" id="MobiDB-lite"/>
    </source>
</evidence>
<proteinExistence type="predicted"/>
<gene>
    <name evidence="2" type="ORF">PG999_008957</name>
</gene>
<reference evidence="2 3" key="1">
    <citation type="submission" date="2023-01" db="EMBL/GenBank/DDBJ databases">
        <title>Analysis of 21 Apiospora genomes using comparative genomics revels a genus with tremendous synthesis potential of carbohydrate active enzymes and secondary metabolites.</title>
        <authorList>
            <person name="Sorensen T."/>
        </authorList>
    </citation>
    <scope>NUCLEOTIDE SEQUENCE [LARGE SCALE GENOMIC DNA]</scope>
    <source>
        <strain evidence="2 3">CBS 117206</strain>
    </source>
</reference>
<dbReference type="Proteomes" id="UP001392437">
    <property type="component" value="Unassembled WGS sequence"/>
</dbReference>
<sequence length="111" mass="12297">MHPVAQDEEQHEGEVGRYEKQFCGNLDTPPGALGNILGHVLGRLHQPGYRKLADGDPALIRLPVLVMIEKALAMRIPYGDLTPQIDEGRNGGGRGDCRNNFLMHFPADQKR</sequence>
<evidence type="ECO:0000313" key="2">
    <source>
        <dbReference type="EMBL" id="KAK8105598.1"/>
    </source>
</evidence>
<feature type="region of interest" description="Disordered" evidence="1">
    <location>
        <begin position="1"/>
        <end position="21"/>
    </location>
</feature>
<feature type="region of interest" description="Disordered" evidence="1">
    <location>
        <begin position="82"/>
        <end position="101"/>
    </location>
</feature>
<feature type="compositionally biased region" description="Acidic residues" evidence="1">
    <location>
        <begin position="1"/>
        <end position="11"/>
    </location>
</feature>
<protein>
    <submittedName>
        <fullName evidence="2">Uncharacterized protein</fullName>
    </submittedName>
</protein>
<accession>A0AAW0QM43</accession>
<name>A0AAW0QM43_9PEZI</name>